<dbReference type="GO" id="GO:0005085">
    <property type="term" value="F:guanyl-nucleotide exchange factor activity"/>
    <property type="evidence" value="ECO:0007669"/>
    <property type="project" value="TreeGrafter"/>
</dbReference>
<dbReference type="InterPro" id="IPR051553">
    <property type="entry name" value="Ran_GTPase-activating"/>
</dbReference>
<dbReference type="PANTHER" id="PTHR45982:SF1">
    <property type="entry name" value="REGULATOR OF CHROMOSOME CONDENSATION"/>
    <property type="match status" value="1"/>
</dbReference>
<dbReference type="OrthoDB" id="538768at2759"/>
<feature type="non-terminal residue" evidence="2">
    <location>
        <position position="1"/>
    </location>
</feature>
<accession>L1J2H5</accession>
<dbReference type="Pfam" id="PF13540">
    <property type="entry name" value="RCC1_2"/>
    <property type="match status" value="3"/>
</dbReference>
<feature type="repeat" description="RCC1" evidence="1">
    <location>
        <begin position="117"/>
        <end position="159"/>
    </location>
</feature>
<dbReference type="Gene3D" id="2.130.10.30">
    <property type="entry name" value="Regulator of chromosome condensation 1/beta-lactamase-inhibitor protein II"/>
    <property type="match status" value="2"/>
</dbReference>
<feature type="non-terminal residue" evidence="2">
    <location>
        <position position="278"/>
    </location>
</feature>
<evidence type="ECO:0000313" key="3">
    <source>
        <dbReference type="EnsemblProtists" id="EKX42275"/>
    </source>
</evidence>
<dbReference type="InterPro" id="IPR009091">
    <property type="entry name" value="RCC1/BLIP-II"/>
</dbReference>
<dbReference type="eggNOG" id="KOG1426">
    <property type="taxonomic scope" value="Eukaryota"/>
</dbReference>
<keyword evidence="4" id="KW-1185">Reference proteome</keyword>
<reference evidence="3" key="3">
    <citation type="submission" date="2016-03" db="UniProtKB">
        <authorList>
            <consortium name="EnsemblProtists"/>
        </authorList>
    </citation>
    <scope>IDENTIFICATION</scope>
</reference>
<dbReference type="Proteomes" id="UP000011087">
    <property type="component" value="Unassembled WGS sequence"/>
</dbReference>
<dbReference type="RefSeq" id="XP_005829255.1">
    <property type="nucleotide sequence ID" value="XM_005829198.1"/>
</dbReference>
<dbReference type="PaxDb" id="55529-EKX42275"/>
<reference evidence="4" key="2">
    <citation type="submission" date="2012-11" db="EMBL/GenBank/DDBJ databases">
        <authorList>
            <person name="Kuo A."/>
            <person name="Curtis B.A."/>
            <person name="Tanifuji G."/>
            <person name="Burki F."/>
            <person name="Gruber A."/>
            <person name="Irimia M."/>
            <person name="Maruyama S."/>
            <person name="Arias M.C."/>
            <person name="Ball S.G."/>
            <person name="Gile G.H."/>
            <person name="Hirakawa Y."/>
            <person name="Hopkins J.F."/>
            <person name="Rensing S.A."/>
            <person name="Schmutz J."/>
            <person name="Symeonidi A."/>
            <person name="Elias M."/>
            <person name="Eveleigh R.J."/>
            <person name="Herman E.K."/>
            <person name="Klute M.J."/>
            <person name="Nakayama T."/>
            <person name="Obornik M."/>
            <person name="Reyes-Prieto A."/>
            <person name="Armbrust E.V."/>
            <person name="Aves S.J."/>
            <person name="Beiko R.G."/>
            <person name="Coutinho P."/>
            <person name="Dacks J.B."/>
            <person name="Durnford D.G."/>
            <person name="Fast N.M."/>
            <person name="Green B.R."/>
            <person name="Grisdale C."/>
            <person name="Hempe F."/>
            <person name="Henrissat B."/>
            <person name="Hoppner M.P."/>
            <person name="Ishida K.-I."/>
            <person name="Kim E."/>
            <person name="Koreny L."/>
            <person name="Kroth P.G."/>
            <person name="Liu Y."/>
            <person name="Malik S.-B."/>
            <person name="Maier U.G."/>
            <person name="McRose D."/>
            <person name="Mock T."/>
            <person name="Neilson J.A."/>
            <person name="Onodera N.T."/>
            <person name="Poole A.M."/>
            <person name="Pritham E.J."/>
            <person name="Richards T.A."/>
            <person name="Rocap G."/>
            <person name="Roy S.W."/>
            <person name="Sarai C."/>
            <person name="Schaack S."/>
            <person name="Shirato S."/>
            <person name="Slamovits C.H."/>
            <person name="Spencer D.F."/>
            <person name="Suzuki S."/>
            <person name="Worden A.Z."/>
            <person name="Zauner S."/>
            <person name="Barry K."/>
            <person name="Bell C."/>
            <person name="Bharti A.K."/>
            <person name="Crow J.A."/>
            <person name="Grimwood J."/>
            <person name="Kramer R."/>
            <person name="Lindquist E."/>
            <person name="Lucas S."/>
            <person name="Salamov A."/>
            <person name="McFadden G.I."/>
            <person name="Lane C.E."/>
            <person name="Keeling P.J."/>
            <person name="Gray M.W."/>
            <person name="Grigoriev I.V."/>
            <person name="Archibald J.M."/>
        </authorList>
    </citation>
    <scope>NUCLEOTIDE SEQUENCE</scope>
    <source>
        <strain evidence="4">CCMP2712</strain>
    </source>
</reference>
<dbReference type="HOGENOM" id="CLU_074252_1_0_1"/>
<dbReference type="GO" id="GO:0005737">
    <property type="term" value="C:cytoplasm"/>
    <property type="evidence" value="ECO:0007669"/>
    <property type="project" value="TreeGrafter"/>
</dbReference>
<dbReference type="STRING" id="905079.L1J2H5"/>
<dbReference type="SUPFAM" id="SSF50985">
    <property type="entry name" value="RCC1/BLIP-II"/>
    <property type="match status" value="1"/>
</dbReference>
<feature type="repeat" description="RCC1" evidence="1">
    <location>
        <begin position="212"/>
        <end position="263"/>
    </location>
</feature>
<dbReference type="InterPro" id="IPR000408">
    <property type="entry name" value="Reg_chr_condens"/>
</dbReference>
<protein>
    <recommendedName>
        <fullName evidence="5">RCC1 repeat-containing protein</fullName>
    </recommendedName>
</protein>
<dbReference type="PANTHER" id="PTHR45982">
    <property type="entry name" value="REGULATOR OF CHROMOSOME CONDENSATION"/>
    <property type="match status" value="1"/>
</dbReference>
<proteinExistence type="predicted"/>
<evidence type="ECO:0008006" key="5">
    <source>
        <dbReference type="Google" id="ProtNLM"/>
    </source>
</evidence>
<evidence type="ECO:0000313" key="4">
    <source>
        <dbReference type="Proteomes" id="UP000011087"/>
    </source>
</evidence>
<evidence type="ECO:0000256" key="1">
    <source>
        <dbReference type="PROSITE-ProRule" id="PRU00235"/>
    </source>
</evidence>
<dbReference type="EnsemblProtists" id="EKX42275">
    <property type="protein sequence ID" value="EKX42275"/>
    <property type="gene ID" value="GUITHDRAFT_43008"/>
</dbReference>
<organism evidence="2">
    <name type="scientific">Guillardia theta (strain CCMP2712)</name>
    <name type="common">Cryptophyte</name>
    <dbReference type="NCBI Taxonomy" id="905079"/>
    <lineage>
        <taxon>Eukaryota</taxon>
        <taxon>Cryptophyceae</taxon>
        <taxon>Pyrenomonadales</taxon>
        <taxon>Geminigeraceae</taxon>
        <taxon>Guillardia</taxon>
    </lineage>
</organism>
<dbReference type="PROSITE" id="PS50012">
    <property type="entry name" value="RCC1_3"/>
    <property type="match status" value="2"/>
</dbReference>
<dbReference type="KEGG" id="gtt:GUITHDRAFT_43008"/>
<sequence length="278" mass="28991">STCIISSGAVKCWGDNSYYQFGYQGKRAVGTGAGDMSSLPALNVPGSAVKAVAGEGFLCVLNDAGEMYCSGSNALGQAGAGNVNWTASMTRVSLGSGRKATDVTAGAWHACAVLDNGQVKCWGLHTQERMGDSLPYVPLQEQVQSIAAGDLHTCALLVGGDVQCWGDNSVGQLGSNVASPMGYDVEASYVGMPGVRRIWAGGFSTCVELDTSEVFCFGLNRDGLLGYQDTTNRFLSNQTAVLGGMRVMKVVAGYEHACALLMNESVVCWGSNTYGELG</sequence>
<reference evidence="2 4" key="1">
    <citation type="journal article" date="2012" name="Nature">
        <title>Algal genomes reveal evolutionary mosaicism and the fate of nucleomorphs.</title>
        <authorList>
            <consortium name="DOE Joint Genome Institute"/>
            <person name="Curtis B.A."/>
            <person name="Tanifuji G."/>
            <person name="Burki F."/>
            <person name="Gruber A."/>
            <person name="Irimia M."/>
            <person name="Maruyama S."/>
            <person name="Arias M.C."/>
            <person name="Ball S.G."/>
            <person name="Gile G.H."/>
            <person name="Hirakawa Y."/>
            <person name="Hopkins J.F."/>
            <person name="Kuo A."/>
            <person name="Rensing S.A."/>
            <person name="Schmutz J."/>
            <person name="Symeonidi A."/>
            <person name="Elias M."/>
            <person name="Eveleigh R.J."/>
            <person name="Herman E.K."/>
            <person name="Klute M.J."/>
            <person name="Nakayama T."/>
            <person name="Obornik M."/>
            <person name="Reyes-Prieto A."/>
            <person name="Armbrust E.V."/>
            <person name="Aves S.J."/>
            <person name="Beiko R.G."/>
            <person name="Coutinho P."/>
            <person name="Dacks J.B."/>
            <person name="Durnford D.G."/>
            <person name="Fast N.M."/>
            <person name="Green B.R."/>
            <person name="Grisdale C.J."/>
            <person name="Hempel F."/>
            <person name="Henrissat B."/>
            <person name="Hoppner M.P."/>
            <person name="Ishida K."/>
            <person name="Kim E."/>
            <person name="Koreny L."/>
            <person name="Kroth P.G."/>
            <person name="Liu Y."/>
            <person name="Malik S.B."/>
            <person name="Maier U.G."/>
            <person name="McRose D."/>
            <person name="Mock T."/>
            <person name="Neilson J.A."/>
            <person name="Onodera N.T."/>
            <person name="Poole A.M."/>
            <person name="Pritham E.J."/>
            <person name="Richards T.A."/>
            <person name="Rocap G."/>
            <person name="Roy S.W."/>
            <person name="Sarai C."/>
            <person name="Schaack S."/>
            <person name="Shirato S."/>
            <person name="Slamovits C.H."/>
            <person name="Spencer D.F."/>
            <person name="Suzuki S."/>
            <person name="Worden A.Z."/>
            <person name="Zauner S."/>
            <person name="Barry K."/>
            <person name="Bell C."/>
            <person name="Bharti A.K."/>
            <person name="Crow J.A."/>
            <person name="Grimwood J."/>
            <person name="Kramer R."/>
            <person name="Lindquist E."/>
            <person name="Lucas S."/>
            <person name="Salamov A."/>
            <person name="McFadden G.I."/>
            <person name="Lane C.E."/>
            <person name="Keeling P.J."/>
            <person name="Gray M.W."/>
            <person name="Grigoriev I.V."/>
            <person name="Archibald J.M."/>
        </authorList>
    </citation>
    <scope>NUCLEOTIDE SEQUENCE</scope>
    <source>
        <strain evidence="2 4">CCMP2712</strain>
    </source>
</reference>
<dbReference type="EMBL" id="JH993018">
    <property type="protein sequence ID" value="EKX42275.1"/>
    <property type="molecule type" value="Genomic_DNA"/>
</dbReference>
<evidence type="ECO:0000313" key="2">
    <source>
        <dbReference type="EMBL" id="EKX42275.1"/>
    </source>
</evidence>
<dbReference type="AlphaFoldDB" id="L1J2H5"/>
<name>L1J2H5_GUITC</name>
<gene>
    <name evidence="2" type="ORF">GUITHDRAFT_43008</name>
</gene>
<dbReference type="GeneID" id="17298869"/>